<evidence type="ECO:0000313" key="3">
    <source>
        <dbReference type="EMBL" id="CAB3989088.1"/>
    </source>
</evidence>
<dbReference type="CDD" id="cd00037">
    <property type="entry name" value="CLECT"/>
    <property type="match status" value="1"/>
</dbReference>
<evidence type="ECO:0000256" key="2">
    <source>
        <dbReference type="ARBA" id="ARBA00023157"/>
    </source>
</evidence>
<dbReference type="CDD" id="cd00054">
    <property type="entry name" value="EGF_CA"/>
    <property type="match status" value="1"/>
</dbReference>
<dbReference type="AlphaFoldDB" id="A0A7D9DQU5"/>
<accession>A0A7D9DQU5</accession>
<keyword evidence="2" id="KW-1015">Disulfide bond</keyword>
<name>A0A7D9DQU5_PARCT</name>
<dbReference type="InterPro" id="IPR018378">
    <property type="entry name" value="C-type_lectin_CS"/>
</dbReference>
<dbReference type="InterPro" id="IPR049883">
    <property type="entry name" value="NOTCH1_EGF-like"/>
</dbReference>
<reference evidence="3" key="1">
    <citation type="submission" date="2020-04" db="EMBL/GenBank/DDBJ databases">
        <authorList>
            <person name="Alioto T."/>
            <person name="Alioto T."/>
            <person name="Gomez Garrido J."/>
        </authorList>
    </citation>
    <scope>NUCLEOTIDE SEQUENCE</scope>
    <source>
        <strain evidence="3">A484AB</strain>
    </source>
</reference>
<dbReference type="InterPro" id="IPR016187">
    <property type="entry name" value="CTDL_fold"/>
</dbReference>
<dbReference type="Gene3D" id="2.10.25.10">
    <property type="entry name" value="Laminin"/>
    <property type="match status" value="1"/>
</dbReference>
<keyword evidence="4" id="KW-1185">Reference proteome</keyword>
<dbReference type="Gene3D" id="3.10.100.10">
    <property type="entry name" value="Mannose-Binding Protein A, subunit A"/>
    <property type="match status" value="2"/>
</dbReference>
<dbReference type="Proteomes" id="UP001152795">
    <property type="component" value="Unassembled WGS sequence"/>
</dbReference>
<dbReference type="InterPro" id="IPR016186">
    <property type="entry name" value="C-type_lectin-like/link_sf"/>
</dbReference>
<dbReference type="PANTHER" id="PTHR22803">
    <property type="entry name" value="MANNOSE, PHOSPHOLIPASE, LECTIN RECEPTOR RELATED"/>
    <property type="match status" value="1"/>
</dbReference>
<protein>
    <submittedName>
        <fullName evidence="3">Macrophage mannose receptor 1-like</fullName>
    </submittedName>
</protein>
<comment type="caution">
    <text evidence="3">The sequence shown here is derived from an EMBL/GenBank/DDBJ whole genome shotgun (WGS) entry which is preliminary data.</text>
</comment>
<dbReference type="InterPro" id="IPR018097">
    <property type="entry name" value="EGF_Ca-bd_CS"/>
</dbReference>
<gene>
    <name evidence="3" type="ORF">PACLA_8A024479</name>
</gene>
<keyword evidence="1" id="KW-0245">EGF-like domain</keyword>
<dbReference type="SUPFAM" id="SSF56436">
    <property type="entry name" value="C-type lectin-like"/>
    <property type="match status" value="2"/>
</dbReference>
<dbReference type="PROSITE" id="PS01187">
    <property type="entry name" value="EGF_CA"/>
    <property type="match status" value="1"/>
</dbReference>
<dbReference type="GO" id="GO:0005509">
    <property type="term" value="F:calcium ion binding"/>
    <property type="evidence" value="ECO:0007669"/>
    <property type="project" value="InterPro"/>
</dbReference>
<organism evidence="3 4">
    <name type="scientific">Paramuricea clavata</name>
    <name type="common">Red gorgonian</name>
    <name type="synonym">Violescent sea-whip</name>
    <dbReference type="NCBI Taxonomy" id="317549"/>
    <lineage>
        <taxon>Eukaryota</taxon>
        <taxon>Metazoa</taxon>
        <taxon>Cnidaria</taxon>
        <taxon>Anthozoa</taxon>
        <taxon>Octocorallia</taxon>
        <taxon>Malacalcyonacea</taxon>
        <taxon>Plexauridae</taxon>
        <taxon>Paramuricea</taxon>
    </lineage>
</organism>
<dbReference type="PROSITE" id="PS50041">
    <property type="entry name" value="C_TYPE_LECTIN_2"/>
    <property type="match status" value="2"/>
</dbReference>
<dbReference type="InterPro" id="IPR050111">
    <property type="entry name" value="C-type_lectin/snaclec_domain"/>
</dbReference>
<dbReference type="SMART" id="SM00034">
    <property type="entry name" value="CLECT"/>
    <property type="match status" value="2"/>
</dbReference>
<dbReference type="SUPFAM" id="SSF57196">
    <property type="entry name" value="EGF/Laminin"/>
    <property type="match status" value="1"/>
</dbReference>
<proteinExistence type="predicted"/>
<dbReference type="InterPro" id="IPR001304">
    <property type="entry name" value="C-type_lectin-like"/>
</dbReference>
<dbReference type="Pfam" id="PF00059">
    <property type="entry name" value="Lectin_C"/>
    <property type="match status" value="2"/>
</dbReference>
<dbReference type="Pfam" id="PF07645">
    <property type="entry name" value="EGF_CA"/>
    <property type="match status" value="1"/>
</dbReference>
<dbReference type="EMBL" id="CACRXK020001430">
    <property type="protein sequence ID" value="CAB3989088.1"/>
    <property type="molecule type" value="Genomic_DNA"/>
</dbReference>
<sequence length="322" mass="36787">MDLFRLKGCPRNWLHQNGFCYLNTKYSMPYDKGQNFCEYFLDSSLVDVSDERENKLISNLTSSKAWLRFRRCHNKRFFWTDSQPANFTAWESGQPDNKGTDEQCVFMSRNGNWSDGICLERKAFVCQKLKADCTNDTDCYVVKTSKAKWQEARSRCQADGLRLAKISNPTENNAVKTILKAVTQAWIGLERQNNFCIKTPISYQNWDFHEPNDKGLVENCVAIGSQGKWSDEDCNASLAIICKRDVDECIQKEAFGCDENSVCTNTLGSFTCSKCKDGYSRDDNKCSRTNIPGIVLGALFGVSCLVILILVCYILRKKKRWI</sequence>
<dbReference type="InterPro" id="IPR001881">
    <property type="entry name" value="EGF-like_Ca-bd_dom"/>
</dbReference>
<keyword evidence="3" id="KW-0675">Receptor</keyword>
<dbReference type="PROSITE" id="PS00615">
    <property type="entry name" value="C_TYPE_LECTIN_1"/>
    <property type="match status" value="1"/>
</dbReference>
<evidence type="ECO:0000313" key="4">
    <source>
        <dbReference type="Proteomes" id="UP001152795"/>
    </source>
</evidence>
<dbReference type="SMART" id="SM00179">
    <property type="entry name" value="EGF_CA"/>
    <property type="match status" value="1"/>
</dbReference>
<dbReference type="OrthoDB" id="5970002at2759"/>
<evidence type="ECO:0000256" key="1">
    <source>
        <dbReference type="ARBA" id="ARBA00022536"/>
    </source>
</evidence>